<dbReference type="Proteomes" id="UP000070366">
    <property type="component" value="Unassembled WGS sequence"/>
</dbReference>
<gene>
    <name evidence="3" type="ORF">HMPREF3293_01220</name>
</gene>
<comment type="similarity">
    <text evidence="1 2">Belongs to the UPF0145 family.</text>
</comment>
<dbReference type="PANTHER" id="PTHR34068">
    <property type="entry name" value="UPF0145 PROTEIN YBJQ"/>
    <property type="match status" value="1"/>
</dbReference>
<protein>
    <recommendedName>
        <fullName evidence="2">UPF0145 protein HMPREF3293_01220</fullName>
    </recommendedName>
</protein>
<evidence type="ECO:0000313" key="4">
    <source>
        <dbReference type="Proteomes" id="UP000070366"/>
    </source>
</evidence>
<dbReference type="Pfam" id="PF01906">
    <property type="entry name" value="YbjQ_1"/>
    <property type="match status" value="1"/>
</dbReference>
<evidence type="ECO:0000313" key="3">
    <source>
        <dbReference type="EMBL" id="KXK65928.1"/>
    </source>
</evidence>
<keyword evidence="4" id="KW-1185">Reference proteome</keyword>
<organism evidence="3 4">
    <name type="scientific">Christensenella minuta</name>
    <dbReference type="NCBI Taxonomy" id="626937"/>
    <lineage>
        <taxon>Bacteria</taxon>
        <taxon>Bacillati</taxon>
        <taxon>Bacillota</taxon>
        <taxon>Clostridia</taxon>
        <taxon>Christensenellales</taxon>
        <taxon>Christensenellaceae</taxon>
        <taxon>Christensenella</taxon>
    </lineage>
</organism>
<name>A0A136Q5G3_9FIRM</name>
<comment type="caution">
    <text evidence="3">The sequence shown here is derived from an EMBL/GenBank/DDBJ whole genome shotgun (WGS) entry which is preliminary data.</text>
</comment>
<accession>A0A136Q5G3</accession>
<evidence type="ECO:0000256" key="2">
    <source>
        <dbReference type="HAMAP-Rule" id="MF_00338"/>
    </source>
</evidence>
<dbReference type="PATRIC" id="fig|626937.4.peg.1206"/>
<evidence type="ECO:0000256" key="1">
    <source>
        <dbReference type="ARBA" id="ARBA00010751"/>
    </source>
</evidence>
<dbReference type="InterPro" id="IPR035439">
    <property type="entry name" value="UPF0145_dom_sf"/>
</dbReference>
<reference evidence="4" key="1">
    <citation type="submission" date="2016-02" db="EMBL/GenBank/DDBJ databases">
        <authorList>
            <person name="Mitreva M."/>
            <person name="Pepin K.H."/>
            <person name="Mihindukulasuriya K.A."/>
            <person name="Fulton R."/>
            <person name="Fronick C."/>
            <person name="O'Laughlin M."/>
            <person name="Miner T."/>
            <person name="Herter B."/>
            <person name="Rosa B.A."/>
            <person name="Cordes M."/>
            <person name="Tomlinson C."/>
            <person name="Wollam A."/>
            <person name="Palsikar V.B."/>
            <person name="Mardis E.R."/>
            <person name="Wilson R.K."/>
        </authorList>
    </citation>
    <scope>NUCLEOTIDE SEQUENCE [LARGE SCALE GENOMIC DNA]</scope>
    <source>
        <strain evidence="4">DSM 22607</strain>
    </source>
</reference>
<dbReference type="AlphaFoldDB" id="A0A136Q5G3"/>
<sequence>MLFCIPGIFPFTILPPALYNRIVYYQDQTVRRKIMLLVTRESITGKTLEELGIVSGSTVQSVHIGKDFMAGFKTLVGGELTSYTEMMQEARKIATGRMVAEASALGADAVICMRYASSSITQGAAEIIAYGTAVKFKD</sequence>
<dbReference type="EMBL" id="LSZW01000054">
    <property type="protein sequence ID" value="KXK65928.1"/>
    <property type="molecule type" value="Genomic_DNA"/>
</dbReference>
<dbReference type="SUPFAM" id="SSF117782">
    <property type="entry name" value="YbjQ-like"/>
    <property type="match status" value="1"/>
</dbReference>
<dbReference type="Gene3D" id="3.30.110.70">
    <property type="entry name" value="Hypothetical protein apc22750. Chain B"/>
    <property type="match status" value="1"/>
</dbReference>
<dbReference type="STRING" id="626937.HMPREF3293_01220"/>
<proteinExistence type="inferred from homology"/>
<dbReference type="InterPro" id="IPR002765">
    <property type="entry name" value="UPF0145_YbjQ-like"/>
</dbReference>
<dbReference type="PANTHER" id="PTHR34068:SF2">
    <property type="entry name" value="UPF0145 PROTEIN SCO3412"/>
    <property type="match status" value="1"/>
</dbReference>
<dbReference type="HAMAP" id="MF_00338">
    <property type="entry name" value="UPF0145"/>
    <property type="match status" value="1"/>
</dbReference>